<evidence type="ECO:0000313" key="3">
    <source>
        <dbReference type="Proteomes" id="UP000604825"/>
    </source>
</evidence>
<accession>A0A811NMU6</accession>
<keyword evidence="3" id="KW-1185">Reference proteome</keyword>
<proteinExistence type="predicted"/>
<dbReference type="OrthoDB" id="118550at2759"/>
<dbReference type="Proteomes" id="UP000604825">
    <property type="component" value="Unassembled WGS sequence"/>
</dbReference>
<dbReference type="AlphaFoldDB" id="A0A811NMU6"/>
<evidence type="ECO:0000256" key="1">
    <source>
        <dbReference type="SAM" id="MobiDB-lite"/>
    </source>
</evidence>
<gene>
    <name evidence="2" type="ORF">NCGR_LOCUS17151</name>
</gene>
<sequence>MTPKFGAIGGSEDSTVRRLRKRSGKVFGIPSGGPMKSGHKQKKIQSEASSKQMVNEGVTSAADLTPHENAG</sequence>
<comment type="caution">
    <text evidence="2">The sequence shown here is derived from an EMBL/GenBank/DDBJ whole genome shotgun (WGS) entry which is preliminary data.</text>
</comment>
<evidence type="ECO:0000313" key="2">
    <source>
        <dbReference type="EMBL" id="CAD6224987.1"/>
    </source>
</evidence>
<organism evidence="2 3">
    <name type="scientific">Miscanthus lutarioriparius</name>
    <dbReference type="NCBI Taxonomy" id="422564"/>
    <lineage>
        <taxon>Eukaryota</taxon>
        <taxon>Viridiplantae</taxon>
        <taxon>Streptophyta</taxon>
        <taxon>Embryophyta</taxon>
        <taxon>Tracheophyta</taxon>
        <taxon>Spermatophyta</taxon>
        <taxon>Magnoliopsida</taxon>
        <taxon>Liliopsida</taxon>
        <taxon>Poales</taxon>
        <taxon>Poaceae</taxon>
        <taxon>PACMAD clade</taxon>
        <taxon>Panicoideae</taxon>
        <taxon>Andropogonodae</taxon>
        <taxon>Andropogoneae</taxon>
        <taxon>Saccharinae</taxon>
        <taxon>Miscanthus</taxon>
    </lineage>
</organism>
<name>A0A811NMU6_9POAL</name>
<dbReference type="EMBL" id="CAJGYO010000004">
    <property type="protein sequence ID" value="CAD6224987.1"/>
    <property type="molecule type" value="Genomic_DNA"/>
</dbReference>
<reference evidence="2" key="1">
    <citation type="submission" date="2020-10" db="EMBL/GenBank/DDBJ databases">
        <authorList>
            <person name="Han B."/>
            <person name="Lu T."/>
            <person name="Zhao Q."/>
            <person name="Huang X."/>
            <person name="Zhao Y."/>
        </authorList>
    </citation>
    <scope>NUCLEOTIDE SEQUENCE</scope>
</reference>
<protein>
    <submittedName>
        <fullName evidence="2">Uncharacterized protein</fullName>
    </submittedName>
</protein>
<feature type="region of interest" description="Disordered" evidence="1">
    <location>
        <begin position="1"/>
        <end position="71"/>
    </location>
</feature>